<dbReference type="Proteomes" id="UP000324222">
    <property type="component" value="Unassembled WGS sequence"/>
</dbReference>
<evidence type="ECO:0000313" key="2">
    <source>
        <dbReference type="Proteomes" id="UP000324222"/>
    </source>
</evidence>
<proteinExistence type="predicted"/>
<comment type="caution">
    <text evidence="1">The sequence shown here is derived from an EMBL/GenBank/DDBJ whole genome shotgun (WGS) entry which is preliminary data.</text>
</comment>
<dbReference type="EMBL" id="VSRR010095988">
    <property type="protein sequence ID" value="MPC93756.1"/>
    <property type="molecule type" value="Genomic_DNA"/>
</dbReference>
<organism evidence="1 2">
    <name type="scientific">Portunus trituberculatus</name>
    <name type="common">Swimming crab</name>
    <name type="synonym">Neptunus trituberculatus</name>
    <dbReference type="NCBI Taxonomy" id="210409"/>
    <lineage>
        <taxon>Eukaryota</taxon>
        <taxon>Metazoa</taxon>
        <taxon>Ecdysozoa</taxon>
        <taxon>Arthropoda</taxon>
        <taxon>Crustacea</taxon>
        <taxon>Multicrustacea</taxon>
        <taxon>Malacostraca</taxon>
        <taxon>Eumalacostraca</taxon>
        <taxon>Eucarida</taxon>
        <taxon>Decapoda</taxon>
        <taxon>Pleocyemata</taxon>
        <taxon>Brachyura</taxon>
        <taxon>Eubrachyura</taxon>
        <taxon>Portunoidea</taxon>
        <taxon>Portunidae</taxon>
        <taxon>Portuninae</taxon>
        <taxon>Portunus</taxon>
    </lineage>
</organism>
<accession>A0A5B7JHP3</accession>
<protein>
    <submittedName>
        <fullName evidence="1">Uncharacterized protein</fullName>
    </submittedName>
</protein>
<gene>
    <name evidence="1" type="ORF">E2C01_088897</name>
</gene>
<reference evidence="1 2" key="1">
    <citation type="submission" date="2019-05" db="EMBL/GenBank/DDBJ databases">
        <title>Another draft genome of Portunus trituberculatus and its Hox gene families provides insights of decapod evolution.</title>
        <authorList>
            <person name="Jeong J.-H."/>
            <person name="Song I."/>
            <person name="Kim S."/>
            <person name="Choi T."/>
            <person name="Kim D."/>
            <person name="Ryu S."/>
            <person name="Kim W."/>
        </authorList>
    </citation>
    <scope>NUCLEOTIDE SEQUENCE [LARGE SCALE GENOMIC DNA]</scope>
    <source>
        <tissue evidence="1">Muscle</tissue>
    </source>
</reference>
<keyword evidence="2" id="KW-1185">Reference proteome</keyword>
<sequence length="55" mass="6020">MGDRSDHLPIMQLHPHPTRWGATLLCLTFNSTQVRPSTTTGEGLNLTLVSSTLTD</sequence>
<dbReference type="AlphaFoldDB" id="A0A5B7JHP3"/>
<name>A0A5B7JHP3_PORTR</name>
<evidence type="ECO:0000313" key="1">
    <source>
        <dbReference type="EMBL" id="MPC93756.1"/>
    </source>
</evidence>